<organism evidence="4 5">
    <name type="scientific">Chitinophaga lutea</name>
    <dbReference type="NCBI Taxonomy" id="2488634"/>
    <lineage>
        <taxon>Bacteria</taxon>
        <taxon>Pseudomonadati</taxon>
        <taxon>Bacteroidota</taxon>
        <taxon>Chitinophagia</taxon>
        <taxon>Chitinophagales</taxon>
        <taxon>Chitinophagaceae</taxon>
        <taxon>Chitinophaga</taxon>
    </lineage>
</organism>
<dbReference type="InterPro" id="IPR008927">
    <property type="entry name" value="6-PGluconate_DH-like_C_sf"/>
</dbReference>
<dbReference type="InterPro" id="IPR015815">
    <property type="entry name" value="HIBADH-related"/>
</dbReference>
<evidence type="ECO:0000313" key="4">
    <source>
        <dbReference type="EMBL" id="RPE09231.1"/>
    </source>
</evidence>
<gene>
    <name evidence="4" type="ORF">EGT74_19720</name>
</gene>
<dbReference type="EMBL" id="RPDH01000002">
    <property type="protein sequence ID" value="RPE09231.1"/>
    <property type="molecule type" value="Genomic_DNA"/>
</dbReference>
<dbReference type="InterPro" id="IPR013328">
    <property type="entry name" value="6PGD_dom2"/>
</dbReference>
<dbReference type="Gene3D" id="1.10.1040.10">
    <property type="entry name" value="N-(1-d-carboxylethyl)-l-norvaline Dehydrogenase, domain 2"/>
    <property type="match status" value="1"/>
</dbReference>
<protein>
    <submittedName>
        <fullName evidence="4">NAD(P)-dependent oxidoreductase</fullName>
    </submittedName>
</protein>
<evidence type="ECO:0000313" key="5">
    <source>
        <dbReference type="Proteomes" id="UP000278351"/>
    </source>
</evidence>
<dbReference type="OrthoDB" id="9777604at2"/>
<evidence type="ECO:0000256" key="1">
    <source>
        <dbReference type="ARBA" id="ARBA00023002"/>
    </source>
</evidence>
<evidence type="ECO:0000259" key="3">
    <source>
        <dbReference type="Pfam" id="PF03446"/>
    </source>
</evidence>
<keyword evidence="1" id="KW-0560">Oxidoreductase</keyword>
<keyword evidence="5" id="KW-1185">Reference proteome</keyword>
<proteinExistence type="predicted"/>
<feature type="domain" description="6-phosphogluconate dehydrogenase NADP-binding" evidence="3">
    <location>
        <begin position="4"/>
        <end position="156"/>
    </location>
</feature>
<dbReference type="GO" id="GO:0016491">
    <property type="term" value="F:oxidoreductase activity"/>
    <property type="evidence" value="ECO:0007669"/>
    <property type="project" value="UniProtKB-KW"/>
</dbReference>
<reference evidence="4 5" key="1">
    <citation type="submission" date="2018-11" db="EMBL/GenBank/DDBJ databases">
        <title>Chitinophaga lutea sp.nov., isolate from arsenic contaminated soil.</title>
        <authorList>
            <person name="Zong Y."/>
        </authorList>
    </citation>
    <scope>NUCLEOTIDE SEQUENCE [LARGE SCALE GENOMIC DNA]</scope>
    <source>
        <strain evidence="4 5">ZY74</strain>
    </source>
</reference>
<dbReference type="PIRSF" id="PIRSF000103">
    <property type="entry name" value="HIBADH"/>
    <property type="match status" value="1"/>
</dbReference>
<evidence type="ECO:0000256" key="2">
    <source>
        <dbReference type="PIRSR" id="PIRSR000103-1"/>
    </source>
</evidence>
<dbReference type="InterPro" id="IPR036291">
    <property type="entry name" value="NAD(P)-bd_dom_sf"/>
</dbReference>
<dbReference type="Pfam" id="PF03446">
    <property type="entry name" value="NAD_binding_2"/>
    <property type="match status" value="1"/>
</dbReference>
<dbReference type="PANTHER" id="PTHR43580:SF2">
    <property type="entry name" value="CYTOKINE-LIKE NUCLEAR FACTOR N-PAC"/>
    <property type="match status" value="1"/>
</dbReference>
<accession>A0A3N4PVW4</accession>
<dbReference type="InterPro" id="IPR006115">
    <property type="entry name" value="6PGDH_NADP-bd"/>
</dbReference>
<dbReference type="RefSeq" id="WP_123848229.1">
    <property type="nucleotide sequence ID" value="NZ_RPDH01000002.1"/>
</dbReference>
<dbReference type="Gene3D" id="3.40.50.720">
    <property type="entry name" value="NAD(P)-binding Rossmann-like Domain"/>
    <property type="match status" value="1"/>
</dbReference>
<name>A0A3N4PVW4_9BACT</name>
<dbReference type="Proteomes" id="UP000278351">
    <property type="component" value="Unassembled WGS sequence"/>
</dbReference>
<dbReference type="PANTHER" id="PTHR43580">
    <property type="entry name" value="OXIDOREDUCTASE GLYR1-RELATED"/>
    <property type="match status" value="1"/>
</dbReference>
<dbReference type="GO" id="GO:0050661">
    <property type="term" value="F:NADP binding"/>
    <property type="evidence" value="ECO:0007669"/>
    <property type="project" value="InterPro"/>
</dbReference>
<sequence>MARAFLGMGLLGTNFVKAMLDRGEKVQVWNRSPEKAAALEALGAAVSADVAAAVKSADYIHVTLKDDDSVNDVLAAAAPGFKAGAMIIDHTTTSATGAIQRTAEWKSRGFTYLHAPVFMGPANAREGSGFMLVSGNQEVIEKVQPLLDQMTGKVINFGAEEGKAAAMKLVGNCFLVAFTAGLSDTLALGKALNVSVQDVGDLFSLWNPAQMMPARLQRMSAGDYSKPSWELNMARKDTQLFINSVQEKNGTLAVIPAIAEEMDRWIAKGFGSSDWTVIAKDAVKK</sequence>
<comment type="caution">
    <text evidence="4">The sequence shown here is derived from an EMBL/GenBank/DDBJ whole genome shotgun (WGS) entry which is preliminary data.</text>
</comment>
<dbReference type="SUPFAM" id="SSF51735">
    <property type="entry name" value="NAD(P)-binding Rossmann-fold domains"/>
    <property type="match status" value="1"/>
</dbReference>
<feature type="active site" evidence="2">
    <location>
        <position position="168"/>
    </location>
</feature>
<dbReference type="SUPFAM" id="SSF48179">
    <property type="entry name" value="6-phosphogluconate dehydrogenase C-terminal domain-like"/>
    <property type="match status" value="1"/>
</dbReference>
<dbReference type="InterPro" id="IPR051265">
    <property type="entry name" value="HIBADH-related_NP60_sf"/>
</dbReference>
<dbReference type="AlphaFoldDB" id="A0A3N4PVW4"/>